<proteinExistence type="predicted"/>
<dbReference type="Gene3D" id="1.10.1410.10">
    <property type="match status" value="1"/>
</dbReference>
<dbReference type="GO" id="GO:0046872">
    <property type="term" value="F:metal ion binding"/>
    <property type="evidence" value="ECO:0007669"/>
    <property type="project" value="UniProtKB-KW"/>
</dbReference>
<dbReference type="EMBL" id="QLLG01000356">
    <property type="protein sequence ID" value="RMX63877.1"/>
    <property type="molecule type" value="Genomic_DNA"/>
</dbReference>
<feature type="compositionally biased region" description="Acidic residues" evidence="8">
    <location>
        <begin position="135"/>
        <end position="147"/>
    </location>
</feature>
<dbReference type="CDD" id="cd05402">
    <property type="entry name" value="NT_PAP_TUTase"/>
    <property type="match status" value="1"/>
</dbReference>
<feature type="domain" description="Poly(A) RNA polymerase mitochondrial-like central palm" evidence="10">
    <location>
        <begin position="318"/>
        <end position="394"/>
    </location>
</feature>
<evidence type="ECO:0000256" key="2">
    <source>
        <dbReference type="ARBA" id="ARBA00001946"/>
    </source>
</evidence>
<dbReference type="InterPro" id="IPR043519">
    <property type="entry name" value="NT_sf"/>
</dbReference>
<dbReference type="InterPro" id="IPR054708">
    <property type="entry name" value="MTPAP-like_central"/>
</dbReference>
<comment type="subcellular location">
    <subcellularLocation>
        <location evidence="3">Cytoplasm</location>
    </subcellularLocation>
</comment>
<dbReference type="AlphaFoldDB" id="A0A3M6VBY3"/>
<evidence type="ECO:0000259" key="10">
    <source>
        <dbReference type="Pfam" id="PF22600"/>
    </source>
</evidence>
<feature type="compositionally biased region" description="Basic residues" evidence="8">
    <location>
        <begin position="1048"/>
        <end position="1065"/>
    </location>
</feature>
<dbReference type="GO" id="GO:0031123">
    <property type="term" value="P:RNA 3'-end processing"/>
    <property type="evidence" value="ECO:0007669"/>
    <property type="project" value="TreeGrafter"/>
</dbReference>
<dbReference type="Pfam" id="PF22600">
    <property type="entry name" value="MTPAP-like_central"/>
    <property type="match status" value="2"/>
</dbReference>
<dbReference type="Pfam" id="PF03828">
    <property type="entry name" value="PAP_assoc"/>
    <property type="match status" value="1"/>
</dbReference>
<evidence type="ECO:0000256" key="5">
    <source>
        <dbReference type="ARBA" id="ARBA00022679"/>
    </source>
</evidence>
<keyword evidence="4" id="KW-0963">Cytoplasm</keyword>
<evidence type="ECO:0000256" key="8">
    <source>
        <dbReference type="SAM" id="MobiDB-lite"/>
    </source>
</evidence>
<evidence type="ECO:0000256" key="6">
    <source>
        <dbReference type="ARBA" id="ARBA00022723"/>
    </source>
</evidence>
<dbReference type="Gene3D" id="3.30.460.10">
    <property type="entry name" value="Beta Polymerase, domain 2"/>
    <property type="match status" value="2"/>
</dbReference>
<dbReference type="PANTHER" id="PTHR12271:SF40">
    <property type="entry name" value="POLY(A) RNA POLYMERASE GLD2"/>
    <property type="match status" value="1"/>
</dbReference>
<dbReference type="STRING" id="542832.A0A3M6VBY3"/>
<dbReference type="GO" id="GO:0005737">
    <property type="term" value="C:cytoplasm"/>
    <property type="evidence" value="ECO:0007669"/>
    <property type="project" value="UniProtKB-SubCell"/>
</dbReference>
<accession>A0A3M6VBY3</accession>
<evidence type="ECO:0000256" key="7">
    <source>
        <dbReference type="ARBA" id="ARBA00022842"/>
    </source>
</evidence>
<comment type="cofactor">
    <cofactor evidence="2">
        <name>Mg(2+)</name>
        <dbReference type="ChEBI" id="CHEBI:18420"/>
    </cofactor>
</comment>
<keyword evidence="7" id="KW-0460">Magnesium</keyword>
<dbReference type="SUPFAM" id="SSF81301">
    <property type="entry name" value="Nucleotidyltransferase"/>
    <property type="match status" value="1"/>
</dbReference>
<dbReference type="PANTHER" id="PTHR12271">
    <property type="entry name" value="POLY A POLYMERASE CID PAP -RELATED"/>
    <property type="match status" value="1"/>
</dbReference>
<feature type="region of interest" description="Disordered" evidence="8">
    <location>
        <begin position="34"/>
        <end position="60"/>
    </location>
</feature>
<dbReference type="Proteomes" id="UP000282087">
    <property type="component" value="Unassembled WGS sequence"/>
</dbReference>
<comment type="caution">
    <text evidence="11">The sequence shown here is derived from an EMBL/GenBank/DDBJ whole genome shotgun (WGS) entry which is preliminary data.</text>
</comment>
<feature type="compositionally biased region" description="Basic and acidic residues" evidence="8">
    <location>
        <begin position="1012"/>
        <end position="1027"/>
    </location>
</feature>
<feature type="region of interest" description="Disordered" evidence="8">
    <location>
        <begin position="970"/>
        <end position="1078"/>
    </location>
</feature>
<evidence type="ECO:0000313" key="11">
    <source>
        <dbReference type="EMBL" id="RMX63877.1"/>
    </source>
</evidence>
<feature type="compositionally biased region" description="Polar residues" evidence="8">
    <location>
        <begin position="49"/>
        <end position="60"/>
    </location>
</feature>
<keyword evidence="12" id="KW-1185">Reference proteome</keyword>
<name>A0A3M6VBY3_9STRA</name>
<keyword evidence="6" id="KW-0479">Metal-binding</keyword>
<reference evidence="11 12" key="1">
    <citation type="submission" date="2018-06" db="EMBL/GenBank/DDBJ databases">
        <title>Comparative genomics of downy mildews reveals potential adaptations to biotrophy.</title>
        <authorList>
            <person name="Fletcher K."/>
            <person name="Klosterman S.J."/>
            <person name="Derevnina L."/>
            <person name="Martin F."/>
            <person name="Koike S."/>
            <person name="Reyes Chin-Wo S."/>
            <person name="Mou B."/>
            <person name="Michelmore R."/>
        </authorList>
    </citation>
    <scope>NUCLEOTIDE SEQUENCE [LARGE SCALE GENOMIC DNA]</scope>
    <source>
        <strain evidence="11 12">R14</strain>
    </source>
</reference>
<organism evidence="11 12">
    <name type="scientific">Peronospora effusa</name>
    <dbReference type="NCBI Taxonomy" id="542832"/>
    <lineage>
        <taxon>Eukaryota</taxon>
        <taxon>Sar</taxon>
        <taxon>Stramenopiles</taxon>
        <taxon>Oomycota</taxon>
        <taxon>Peronosporomycetes</taxon>
        <taxon>Peronosporales</taxon>
        <taxon>Peronosporaceae</taxon>
        <taxon>Peronospora</taxon>
    </lineage>
</organism>
<comment type="cofactor">
    <cofactor evidence="1">
        <name>Mn(2+)</name>
        <dbReference type="ChEBI" id="CHEBI:29035"/>
    </cofactor>
</comment>
<feature type="domain" description="Poly(A) RNA polymerase mitochondrial-like central palm" evidence="10">
    <location>
        <begin position="515"/>
        <end position="580"/>
    </location>
</feature>
<evidence type="ECO:0000313" key="12">
    <source>
        <dbReference type="Proteomes" id="UP000282087"/>
    </source>
</evidence>
<evidence type="ECO:0000256" key="4">
    <source>
        <dbReference type="ARBA" id="ARBA00022490"/>
    </source>
</evidence>
<dbReference type="SUPFAM" id="SSF81631">
    <property type="entry name" value="PAP/OAS1 substrate-binding domain"/>
    <property type="match status" value="1"/>
</dbReference>
<sequence>MNASVSEVATTSPQHIPHLCSTHQNKNVLFETKSKSASFQDKQKPQKTYPKSTSKVPASNVDTAAPVGDYRNALWFKEGEGDLFFAQWLLSRCNGVGDAMTPQFADATKRVFALFKIQRKLRKELAMSSKREVPEEVDDAEEEEHEVDTEKPLWSVEEIVEQVGSVLRASRLKQQKAKEKANTKLEGALERIVVAEVVENATELILSRAMSDHKELLRQWIEILKEDETGVDNMEANLLEVNLNINRDVEETTAQKKKKKCEKTMRIRKNKSRQAKETACEQVESFLNFIMESEQTQTLDEASVAELPSVAKKMWSMELQRIMELSSIDPEEEERRLRVARDIQTVLRREVSKWRHCEVVLFGSSVSRYGSRSSDLDMCLLPNGRSIGKNADPPQEVVGTRQLQRLIDESLGENGHEPSTNSGLAEQLRGLRAQVQTSTEKLAQALNTLDRSSKKDSKTSKQRSQLEFFYTQMRLLRDAIVFELTKVLGVEEPFDVACTNGKAAHLKATIAASRRRSEDLYLIRFILQRAAKCEVRHVISGARVPIIRFLHTRSGRDYECDLCFENVLATRNTPLLRAYASFDDRARTLGLAVKHWAKQRGINDASIGCLSSYSFVLLCIFYLQVVQVLPNLQNPRLLEYACVEPVYYNDINIAFCEDRDLAQAYHQPTSARDPSDMSMTTLLVGFFEFYATHFDFAKRVVTVRSPETPALKLQQWGSRKAKTWRMSIEDPLETGRDLGCVLQFKGQERIICEFRRAHKMLVQGKSFSEEVCAVEKPAGRVEKAKQMKEDVLSAKRVQSIPSQQQAGKVKRSYILTLRSADEELTEETIELFFKGFQKSFRVGKVVEATTLDSTTDENVDAGNKNKRWEVEVLTQAEKCPRPLSLRTRIDWKASDGREGRVWLHHQALFATPPCQKCLSPEHPTSKCLLEDFDEIDSNEGAAAGDRGEPRIDYKAKKNIRRHVLRLNLGGNSSTSILQRKDRRKKQQQHPMGKTKPSFKRSMNPTAKTEVCGVKKPETEPLNGRHVEVVASPSLGTRGKGEGDITSKATHKKQKWQQRGHRKRGNSKGDKKNAVSNGL</sequence>
<feature type="domain" description="PAP-associated" evidence="9">
    <location>
        <begin position="680"/>
        <end position="734"/>
    </location>
</feature>
<dbReference type="VEuPathDB" id="FungiDB:DD237_007248"/>
<protein>
    <submittedName>
        <fullName evidence="11">Uncharacterized protein</fullName>
    </submittedName>
</protein>
<gene>
    <name evidence="11" type="ORF">DD238_006982</name>
</gene>
<dbReference type="InterPro" id="IPR002058">
    <property type="entry name" value="PAP_assoc"/>
</dbReference>
<dbReference type="GO" id="GO:0016779">
    <property type="term" value="F:nucleotidyltransferase activity"/>
    <property type="evidence" value="ECO:0007669"/>
    <property type="project" value="TreeGrafter"/>
</dbReference>
<evidence type="ECO:0000259" key="9">
    <source>
        <dbReference type="Pfam" id="PF03828"/>
    </source>
</evidence>
<keyword evidence="5" id="KW-0808">Transferase</keyword>
<evidence type="ECO:0000256" key="1">
    <source>
        <dbReference type="ARBA" id="ARBA00001936"/>
    </source>
</evidence>
<feature type="region of interest" description="Disordered" evidence="8">
    <location>
        <begin position="131"/>
        <end position="150"/>
    </location>
</feature>
<evidence type="ECO:0000256" key="3">
    <source>
        <dbReference type="ARBA" id="ARBA00004496"/>
    </source>
</evidence>